<keyword evidence="2" id="KW-0597">Phosphoprotein</keyword>
<dbReference type="Ensembl" id="ENSCINT00000025782.2">
    <property type="protein sequence ID" value="ENSCINP00000025536.2"/>
    <property type="gene ID" value="ENSCING00000014036.2"/>
</dbReference>
<protein>
    <recommendedName>
        <fullName evidence="6">B-block binding subunit of TFIIIC domain-containing protein</fullName>
    </recommendedName>
</protein>
<evidence type="ECO:0000256" key="1">
    <source>
        <dbReference type="ARBA" id="ARBA00004123"/>
    </source>
</evidence>
<dbReference type="GeneTree" id="ENSGT00390000008664"/>
<keyword evidence="3" id="KW-0238">DNA-binding</keyword>
<dbReference type="PANTHER" id="PTHR15180:SF1">
    <property type="entry name" value="GENERAL TRANSCRIPTION FACTOR 3C POLYPEPTIDE 1"/>
    <property type="match status" value="1"/>
</dbReference>
<organism evidence="7 8">
    <name type="scientific">Ciona intestinalis</name>
    <name type="common">Transparent sea squirt</name>
    <name type="synonym">Ascidia intestinalis</name>
    <dbReference type="NCBI Taxonomy" id="7719"/>
    <lineage>
        <taxon>Eukaryota</taxon>
        <taxon>Metazoa</taxon>
        <taxon>Chordata</taxon>
        <taxon>Tunicata</taxon>
        <taxon>Ascidiacea</taxon>
        <taxon>Phlebobranchia</taxon>
        <taxon>Cionidae</taxon>
        <taxon>Ciona</taxon>
    </lineage>
</organism>
<evidence type="ECO:0000256" key="2">
    <source>
        <dbReference type="ARBA" id="ARBA00022553"/>
    </source>
</evidence>
<dbReference type="HOGENOM" id="CLU_1351589_0_0_1"/>
<accession>F6QUR1</accession>
<keyword evidence="8" id="KW-1185">Reference proteome</keyword>
<dbReference type="GO" id="GO:0006384">
    <property type="term" value="P:transcription initiation at RNA polymerase III promoter"/>
    <property type="evidence" value="ECO:0007669"/>
    <property type="project" value="InterPro"/>
</dbReference>
<dbReference type="GO" id="GO:0003677">
    <property type="term" value="F:DNA binding"/>
    <property type="evidence" value="ECO:0007669"/>
    <property type="project" value="UniProtKB-KW"/>
</dbReference>
<evidence type="ECO:0000313" key="7">
    <source>
        <dbReference type="Ensembl" id="ENSCINP00000025536.2"/>
    </source>
</evidence>
<dbReference type="AlphaFoldDB" id="F6QUR1"/>
<proteinExistence type="predicted"/>
<dbReference type="Proteomes" id="UP000008144">
    <property type="component" value="Unassembled WGS sequence"/>
</dbReference>
<evidence type="ECO:0000256" key="3">
    <source>
        <dbReference type="ARBA" id="ARBA00023125"/>
    </source>
</evidence>
<dbReference type="InterPro" id="IPR044210">
    <property type="entry name" value="Tfc3-like"/>
</dbReference>
<name>F6QUR1_CIOIN</name>
<dbReference type="PANTHER" id="PTHR15180">
    <property type="entry name" value="GENERAL TRANSCRIPTION FACTOR 3C POLYPEPTIDE 1"/>
    <property type="match status" value="1"/>
</dbReference>
<dbReference type="STRING" id="7719.ENSCINP00000025536"/>
<reference evidence="7" key="2">
    <citation type="submission" date="2025-08" db="UniProtKB">
        <authorList>
            <consortium name="Ensembl"/>
        </authorList>
    </citation>
    <scope>IDENTIFICATION</scope>
</reference>
<dbReference type="InterPro" id="IPR007309">
    <property type="entry name" value="TFIIIC_Bblock-bd"/>
</dbReference>
<dbReference type="OMA" id="QHEREDP"/>
<keyword evidence="4" id="KW-0804">Transcription</keyword>
<reference evidence="7" key="3">
    <citation type="submission" date="2025-09" db="UniProtKB">
        <authorList>
            <consortium name="Ensembl"/>
        </authorList>
    </citation>
    <scope>IDENTIFICATION</scope>
</reference>
<reference evidence="8" key="1">
    <citation type="journal article" date="2002" name="Science">
        <title>The draft genome of Ciona intestinalis: insights into chordate and vertebrate origins.</title>
        <authorList>
            <person name="Dehal P."/>
            <person name="Satou Y."/>
            <person name="Campbell R.K."/>
            <person name="Chapman J."/>
            <person name="Degnan B."/>
            <person name="De Tomaso A."/>
            <person name="Davidson B."/>
            <person name="Di Gregorio A."/>
            <person name="Gelpke M."/>
            <person name="Goodstein D.M."/>
            <person name="Harafuji N."/>
            <person name="Hastings K.E."/>
            <person name="Ho I."/>
            <person name="Hotta K."/>
            <person name="Huang W."/>
            <person name="Kawashima T."/>
            <person name="Lemaire P."/>
            <person name="Martinez D."/>
            <person name="Meinertzhagen I.A."/>
            <person name="Necula S."/>
            <person name="Nonaka M."/>
            <person name="Putnam N."/>
            <person name="Rash S."/>
            <person name="Saiga H."/>
            <person name="Satake M."/>
            <person name="Terry A."/>
            <person name="Yamada L."/>
            <person name="Wang H.G."/>
            <person name="Awazu S."/>
            <person name="Azumi K."/>
            <person name="Boore J."/>
            <person name="Branno M."/>
            <person name="Chin-Bow S."/>
            <person name="DeSantis R."/>
            <person name="Doyle S."/>
            <person name="Francino P."/>
            <person name="Keys D.N."/>
            <person name="Haga S."/>
            <person name="Hayashi H."/>
            <person name="Hino K."/>
            <person name="Imai K.S."/>
            <person name="Inaba K."/>
            <person name="Kano S."/>
            <person name="Kobayashi K."/>
            <person name="Kobayashi M."/>
            <person name="Lee B.I."/>
            <person name="Makabe K.W."/>
            <person name="Manohar C."/>
            <person name="Matassi G."/>
            <person name="Medina M."/>
            <person name="Mochizuki Y."/>
            <person name="Mount S."/>
            <person name="Morishita T."/>
            <person name="Miura S."/>
            <person name="Nakayama A."/>
            <person name="Nishizaka S."/>
            <person name="Nomoto H."/>
            <person name="Ohta F."/>
            <person name="Oishi K."/>
            <person name="Rigoutsos I."/>
            <person name="Sano M."/>
            <person name="Sasaki A."/>
            <person name="Sasakura Y."/>
            <person name="Shoguchi E."/>
            <person name="Shin-i T."/>
            <person name="Spagnuolo A."/>
            <person name="Stainier D."/>
            <person name="Suzuki M.M."/>
            <person name="Tassy O."/>
            <person name="Takatori N."/>
            <person name="Tokuoka M."/>
            <person name="Yagi K."/>
            <person name="Yoshizaki F."/>
            <person name="Wada S."/>
            <person name="Zhang C."/>
            <person name="Hyatt P.D."/>
            <person name="Larimer F."/>
            <person name="Detter C."/>
            <person name="Doggett N."/>
            <person name="Glavina T."/>
            <person name="Hawkins T."/>
            <person name="Richardson P."/>
            <person name="Lucas S."/>
            <person name="Kohara Y."/>
            <person name="Levine M."/>
            <person name="Satoh N."/>
            <person name="Rokhsar D.S."/>
        </authorList>
    </citation>
    <scope>NUCLEOTIDE SEQUENCE [LARGE SCALE GENOMIC DNA]</scope>
</reference>
<keyword evidence="5" id="KW-0539">Nucleus</keyword>
<dbReference type="InParanoid" id="F6QUR1"/>
<evidence type="ECO:0000256" key="4">
    <source>
        <dbReference type="ARBA" id="ARBA00023163"/>
    </source>
</evidence>
<evidence type="ECO:0000259" key="6">
    <source>
        <dbReference type="Pfam" id="PF04182"/>
    </source>
</evidence>
<evidence type="ECO:0000313" key="8">
    <source>
        <dbReference type="Proteomes" id="UP000008144"/>
    </source>
</evidence>
<dbReference type="GO" id="GO:0000127">
    <property type="term" value="C:transcription factor TFIIIC complex"/>
    <property type="evidence" value="ECO:0007669"/>
    <property type="project" value="InterPro"/>
</dbReference>
<feature type="domain" description="B-block binding subunit of TFIIIC" evidence="6">
    <location>
        <begin position="147"/>
        <end position="200"/>
    </location>
</feature>
<comment type="subcellular location">
    <subcellularLocation>
        <location evidence="1">Nucleus</location>
    </subcellularLocation>
</comment>
<evidence type="ECO:0000256" key="5">
    <source>
        <dbReference type="ARBA" id="ARBA00023242"/>
    </source>
</evidence>
<dbReference type="Pfam" id="PF04182">
    <property type="entry name" value="B-block_TFIIIC"/>
    <property type="match status" value="1"/>
</dbReference>
<dbReference type="GO" id="GO:0005634">
    <property type="term" value="C:nucleus"/>
    <property type="evidence" value="ECO:0007669"/>
    <property type="project" value="UniProtKB-SubCell"/>
</dbReference>
<sequence>MKHRKNKIPVILSEGLKSHLWEYLVNNCDVEFFQLPHTREDPVIFDRFLGYDKTSGKHTAVAPDELDILTDPYLVKPVSHGVIKGSCPCFLTRVNVTSFVQGSDLNLVQAIDKFGERQLVIVASQSKRERMLSPPGVMREVVSDLPELEFCVLERIGRARHQGEIQTVLNKLVFKDLKTSHIHYIMKFLHTRSLVTKQSYSYA</sequence>